<dbReference type="GO" id="GO:0006355">
    <property type="term" value="P:regulation of DNA-templated transcription"/>
    <property type="evidence" value="ECO:0007669"/>
    <property type="project" value="InterPro"/>
</dbReference>
<evidence type="ECO:0000256" key="12">
    <source>
        <dbReference type="ARBA" id="ARBA00023204"/>
    </source>
</evidence>
<dbReference type="InterPro" id="IPR016197">
    <property type="entry name" value="Chromo-like_dom_sf"/>
</dbReference>
<dbReference type="PANTHER" id="PTHR10615">
    <property type="entry name" value="HISTONE ACETYLTRANSFERASE"/>
    <property type="match status" value="1"/>
</dbReference>
<evidence type="ECO:0000256" key="13">
    <source>
        <dbReference type="ARBA" id="ARBA00023242"/>
    </source>
</evidence>
<feature type="region of interest" description="Disordered" evidence="16">
    <location>
        <begin position="197"/>
        <end position="263"/>
    </location>
</feature>
<dbReference type="Pfam" id="PF11717">
    <property type="entry name" value="Tudor-knot"/>
    <property type="match status" value="1"/>
</dbReference>
<keyword evidence="11" id="KW-0804">Transcription</keyword>
<dbReference type="InterPro" id="IPR050603">
    <property type="entry name" value="MYST_HAT"/>
</dbReference>
<dbReference type="PROSITE" id="PS51726">
    <property type="entry name" value="MYST_HAT"/>
    <property type="match status" value="1"/>
</dbReference>
<accession>A0A1W0X8I4</accession>
<dbReference type="InterPro" id="IPR040706">
    <property type="entry name" value="Zf-MYST"/>
</dbReference>
<evidence type="ECO:0000259" key="17">
    <source>
        <dbReference type="PROSITE" id="PS51726"/>
    </source>
</evidence>
<evidence type="ECO:0000256" key="4">
    <source>
        <dbReference type="ARBA" id="ARBA00022679"/>
    </source>
</evidence>
<dbReference type="Gene3D" id="3.30.60.60">
    <property type="entry name" value="N-acetyl transferase-like"/>
    <property type="match status" value="1"/>
</dbReference>
<dbReference type="InterPro" id="IPR025995">
    <property type="entry name" value="Tudor-knot"/>
</dbReference>
<dbReference type="SMART" id="SM00298">
    <property type="entry name" value="CHROMO"/>
    <property type="match status" value="1"/>
</dbReference>
<dbReference type="PANTHER" id="PTHR10615:SF219">
    <property type="entry name" value="HISTONE ACETYLTRANSFERASE KAT5"/>
    <property type="match status" value="1"/>
</dbReference>
<evidence type="ECO:0000256" key="16">
    <source>
        <dbReference type="SAM" id="MobiDB-lite"/>
    </source>
</evidence>
<dbReference type="InterPro" id="IPR016181">
    <property type="entry name" value="Acyl_CoA_acyltransferase"/>
</dbReference>
<evidence type="ECO:0000256" key="8">
    <source>
        <dbReference type="ARBA" id="ARBA00022833"/>
    </source>
</evidence>
<keyword evidence="8" id="KW-0862">Zinc</keyword>
<dbReference type="OrthoDB" id="787137at2759"/>
<evidence type="ECO:0000256" key="15">
    <source>
        <dbReference type="PIRSR" id="PIRSR602717-51"/>
    </source>
</evidence>
<feature type="compositionally biased region" description="Polar residues" evidence="16">
    <location>
        <begin position="38"/>
        <end position="55"/>
    </location>
</feature>
<gene>
    <name evidence="18" type="ORF">BV898_02179</name>
</gene>
<dbReference type="Pfam" id="PF17772">
    <property type="entry name" value="zf-MYST"/>
    <property type="match status" value="1"/>
</dbReference>
<dbReference type="GO" id="GO:0008270">
    <property type="term" value="F:zinc ion binding"/>
    <property type="evidence" value="ECO:0007669"/>
    <property type="project" value="UniProtKB-KW"/>
</dbReference>
<evidence type="ECO:0000256" key="1">
    <source>
        <dbReference type="ARBA" id="ARBA00004123"/>
    </source>
</evidence>
<feature type="compositionally biased region" description="Low complexity" evidence="16">
    <location>
        <begin position="244"/>
        <end position="258"/>
    </location>
</feature>
<dbReference type="EMBL" id="MTYJ01000009">
    <property type="protein sequence ID" value="OQV23827.1"/>
    <property type="molecule type" value="Genomic_DNA"/>
</dbReference>
<keyword evidence="12" id="KW-0234">DNA repair</keyword>
<keyword evidence="7" id="KW-0863">Zinc-finger</keyword>
<evidence type="ECO:0000256" key="9">
    <source>
        <dbReference type="ARBA" id="ARBA00022990"/>
    </source>
</evidence>
<dbReference type="GO" id="GO:0035267">
    <property type="term" value="C:NuA4 histone acetyltransferase complex"/>
    <property type="evidence" value="ECO:0007669"/>
    <property type="project" value="TreeGrafter"/>
</dbReference>
<keyword evidence="19" id="KW-1185">Reference proteome</keyword>
<comment type="similarity">
    <text evidence="2">Belongs to the MYST (SAS/MOZ) family.</text>
</comment>
<dbReference type="FunFam" id="3.40.630.30:FF:000002">
    <property type="entry name" value="Histone acetyltransferase"/>
    <property type="match status" value="1"/>
</dbReference>
<keyword evidence="14" id="KW-0012">Acyltransferase</keyword>
<sequence>MPQVQRLKRPATRSSSGAVHHAVPAALSAPILPFLPTESKTSPLTPDVSASSYDQACQDDDSMSEADYRGARGGDAAMASQDSLKKENHDGSFPEISTDGEEESLQTSQEIAEAYTKLPEPVVGHNADPSKMPVATEGAHLKVLMAKDNVYLPAEVLALKKNVDGVYQYYVHWTDYNRRLDEWVGVERMDLTQINYGQPLKESKQPLQSVSRASTPDSEPGSGKDKKKKLPKKLSGFSYPSNKSFSSGTPQTPTTPGSALFGSSAADMDDNEVISIGAVPSTPVPAGHGKGMGKGSGALSIPRLSGSMSAHGTDDLVTRIKNIQVIEFGRFRITPWYFSPYPLELTKVPCLLICEFCMRYYGSDMAFTRHRSKCSLSHPPGNEIYRKDQISVYEIDGRKQREYAQNLCLFAKLFLDHKTLYYDTDPFLFYIMTVEDDRGDHLVGYFSKEKESQEDYNVACILTLPQYQRKGYGQLLIEFSYELTKREGKTGTPEKPLSDLGYLTYMKYWSAVLLRFIIGEKAKSDVSGACQFSINEISEITAIKKEDITSTLTVLGMISYYKGSYIMVLQEKHYTMHEEFNAKRSLTIDPSCLKWSVRDWTRRR</sequence>
<feature type="region of interest" description="Disordered" evidence="16">
    <location>
        <begin position="1"/>
        <end position="23"/>
    </location>
</feature>
<dbReference type="SUPFAM" id="SSF54160">
    <property type="entry name" value="Chromo domain-like"/>
    <property type="match status" value="1"/>
</dbReference>
<organism evidence="18 19">
    <name type="scientific">Hypsibius exemplaris</name>
    <name type="common">Freshwater tardigrade</name>
    <dbReference type="NCBI Taxonomy" id="2072580"/>
    <lineage>
        <taxon>Eukaryota</taxon>
        <taxon>Metazoa</taxon>
        <taxon>Ecdysozoa</taxon>
        <taxon>Tardigrada</taxon>
        <taxon>Eutardigrada</taxon>
        <taxon>Parachela</taxon>
        <taxon>Hypsibioidea</taxon>
        <taxon>Hypsibiidae</taxon>
        <taxon>Hypsibius</taxon>
    </lineage>
</organism>
<evidence type="ECO:0000256" key="7">
    <source>
        <dbReference type="ARBA" id="ARBA00022771"/>
    </source>
</evidence>
<dbReference type="InterPro" id="IPR036388">
    <property type="entry name" value="WH-like_DNA-bd_sf"/>
</dbReference>
<protein>
    <recommendedName>
        <fullName evidence="3">histone acetyltransferase</fullName>
        <ecNumber evidence="3">2.3.1.48</ecNumber>
    </recommendedName>
</protein>
<evidence type="ECO:0000313" key="19">
    <source>
        <dbReference type="Proteomes" id="UP000192578"/>
    </source>
</evidence>
<feature type="compositionally biased region" description="Basic residues" evidence="16">
    <location>
        <begin position="1"/>
        <end position="11"/>
    </location>
</feature>
<name>A0A1W0X8I4_HYPEX</name>
<feature type="region of interest" description="Disordered" evidence="16">
    <location>
        <begin position="35"/>
        <end position="104"/>
    </location>
</feature>
<dbReference type="Gene3D" id="3.40.630.30">
    <property type="match status" value="1"/>
</dbReference>
<evidence type="ECO:0000256" key="10">
    <source>
        <dbReference type="ARBA" id="ARBA00023015"/>
    </source>
</evidence>
<dbReference type="GO" id="GO:0005634">
    <property type="term" value="C:nucleus"/>
    <property type="evidence" value="ECO:0007669"/>
    <property type="project" value="UniProtKB-SubCell"/>
</dbReference>
<feature type="active site" description="Proton donor/acceptor" evidence="15">
    <location>
        <position position="494"/>
    </location>
</feature>
<dbReference type="Gene3D" id="2.30.30.140">
    <property type="match status" value="1"/>
</dbReference>
<dbReference type="GO" id="GO:0000724">
    <property type="term" value="P:double-strand break repair via homologous recombination"/>
    <property type="evidence" value="ECO:0007669"/>
    <property type="project" value="TreeGrafter"/>
</dbReference>
<dbReference type="Gene3D" id="1.10.10.10">
    <property type="entry name" value="Winged helix-like DNA-binding domain superfamily/Winged helix DNA-binding domain"/>
    <property type="match status" value="1"/>
</dbReference>
<dbReference type="EC" id="2.3.1.48" evidence="3"/>
<evidence type="ECO:0000256" key="5">
    <source>
        <dbReference type="ARBA" id="ARBA00022723"/>
    </source>
</evidence>
<feature type="compositionally biased region" description="Basic and acidic residues" evidence="16">
    <location>
        <begin position="83"/>
        <end position="92"/>
    </location>
</feature>
<keyword evidence="9" id="KW-0007">Acetylation</keyword>
<evidence type="ECO:0000256" key="14">
    <source>
        <dbReference type="ARBA" id="ARBA00023315"/>
    </source>
</evidence>
<dbReference type="InterPro" id="IPR000953">
    <property type="entry name" value="Chromo/chromo_shadow_dom"/>
</dbReference>
<evidence type="ECO:0000256" key="11">
    <source>
        <dbReference type="ARBA" id="ARBA00023163"/>
    </source>
</evidence>
<dbReference type="SUPFAM" id="SSF55729">
    <property type="entry name" value="Acyl-CoA N-acyltransferases (Nat)"/>
    <property type="match status" value="1"/>
</dbReference>
<keyword evidence="5" id="KW-0479">Metal-binding</keyword>
<keyword evidence="6" id="KW-0227">DNA damage</keyword>
<dbReference type="GO" id="GO:0046972">
    <property type="term" value="F:histone H4K16 acetyltransferase activity"/>
    <property type="evidence" value="ECO:0007669"/>
    <property type="project" value="TreeGrafter"/>
</dbReference>
<evidence type="ECO:0000256" key="6">
    <source>
        <dbReference type="ARBA" id="ARBA00022763"/>
    </source>
</evidence>
<dbReference type="InterPro" id="IPR002717">
    <property type="entry name" value="HAT_MYST-type"/>
</dbReference>
<feature type="compositionally biased region" description="Polar residues" evidence="16">
    <location>
        <begin position="205"/>
        <end position="217"/>
    </location>
</feature>
<comment type="subcellular location">
    <subcellularLocation>
        <location evidence="1">Nucleus</location>
    </subcellularLocation>
</comment>
<dbReference type="Proteomes" id="UP000192578">
    <property type="component" value="Unassembled WGS sequence"/>
</dbReference>
<dbReference type="FunFam" id="3.30.60.60:FF:000001">
    <property type="entry name" value="Histone acetyltransferase"/>
    <property type="match status" value="1"/>
</dbReference>
<reference evidence="19" key="1">
    <citation type="submission" date="2017-01" db="EMBL/GenBank/DDBJ databases">
        <title>Comparative genomics of anhydrobiosis in the tardigrade Hypsibius dujardini.</title>
        <authorList>
            <person name="Yoshida Y."/>
            <person name="Koutsovoulos G."/>
            <person name="Laetsch D."/>
            <person name="Stevens L."/>
            <person name="Kumar S."/>
            <person name="Horikawa D."/>
            <person name="Ishino K."/>
            <person name="Komine S."/>
            <person name="Tomita M."/>
            <person name="Blaxter M."/>
            <person name="Arakawa K."/>
        </authorList>
    </citation>
    <scope>NUCLEOTIDE SEQUENCE [LARGE SCALE GENOMIC DNA]</scope>
    <source>
        <strain evidence="19">Z151</strain>
    </source>
</reference>
<dbReference type="CDD" id="cd04301">
    <property type="entry name" value="NAT_SF"/>
    <property type="match status" value="1"/>
</dbReference>
<evidence type="ECO:0000256" key="3">
    <source>
        <dbReference type="ARBA" id="ARBA00013184"/>
    </source>
</evidence>
<keyword evidence="10" id="KW-0805">Transcription regulation</keyword>
<keyword evidence="13" id="KW-0539">Nucleus</keyword>
<proteinExistence type="inferred from homology"/>
<dbReference type="FunFam" id="1.10.10.10:FF:000022">
    <property type="entry name" value="Histone acetyltransferase"/>
    <property type="match status" value="1"/>
</dbReference>
<evidence type="ECO:0000256" key="2">
    <source>
        <dbReference type="ARBA" id="ARBA00010107"/>
    </source>
</evidence>
<comment type="caution">
    <text evidence="18">The sequence shown here is derived from an EMBL/GenBank/DDBJ whole genome shotgun (WGS) entry which is preliminary data.</text>
</comment>
<keyword evidence="4" id="KW-0808">Transferase</keyword>
<dbReference type="Pfam" id="PF01853">
    <property type="entry name" value="MOZ_SAS"/>
    <property type="match status" value="1"/>
</dbReference>
<evidence type="ECO:0000313" key="18">
    <source>
        <dbReference type="EMBL" id="OQV23827.1"/>
    </source>
</evidence>
<dbReference type="AlphaFoldDB" id="A0A1W0X8I4"/>
<feature type="domain" description="MYST-type HAT" evidence="17">
    <location>
        <begin position="318"/>
        <end position="597"/>
    </location>
</feature>